<evidence type="ECO:0000313" key="2">
    <source>
        <dbReference type="RefSeq" id="XP_030079170.1"/>
    </source>
</evidence>
<gene>
    <name evidence="2" type="primary">LOC115482942</name>
</gene>
<dbReference type="RefSeq" id="XP_030079170.1">
    <property type="nucleotide sequence ID" value="XM_030223310.1"/>
</dbReference>
<reference evidence="2" key="1">
    <citation type="submission" date="2025-08" db="UniProtKB">
        <authorList>
            <consortium name="RefSeq"/>
        </authorList>
    </citation>
    <scope>IDENTIFICATION</scope>
    <source>
        <strain evidence="2">15085-1641.00</strain>
        <tissue evidence="2">Whole body</tissue>
    </source>
</reference>
<dbReference type="AlphaFoldDB" id="A0A6J2SSQ1"/>
<sequence>MQNSEDHNIPLLEEIIYPDVEPGIINRSMIETCYLEDAHRGEERRLHQLEPVVLDKIESIRMEFKSDHRNDDLRIFHLAMNIGFRWIHLSIPNERTRINSGLKEFGGECLQKGRSYRDHATQHGESCL</sequence>
<dbReference type="Proteomes" id="UP000504633">
    <property type="component" value="Unplaced"/>
</dbReference>
<evidence type="ECO:0000313" key="1">
    <source>
        <dbReference type="Proteomes" id="UP000504633"/>
    </source>
</evidence>
<organism evidence="1 2">
    <name type="scientific">Drosophila hydei</name>
    <name type="common">Fruit fly</name>
    <dbReference type="NCBI Taxonomy" id="7224"/>
    <lineage>
        <taxon>Eukaryota</taxon>
        <taxon>Metazoa</taxon>
        <taxon>Ecdysozoa</taxon>
        <taxon>Arthropoda</taxon>
        <taxon>Hexapoda</taxon>
        <taxon>Insecta</taxon>
        <taxon>Pterygota</taxon>
        <taxon>Neoptera</taxon>
        <taxon>Endopterygota</taxon>
        <taxon>Diptera</taxon>
        <taxon>Brachycera</taxon>
        <taxon>Muscomorpha</taxon>
        <taxon>Ephydroidea</taxon>
        <taxon>Drosophilidae</taxon>
        <taxon>Drosophila</taxon>
    </lineage>
</organism>
<dbReference type="KEGG" id="dhe:115482942"/>
<dbReference type="GeneID" id="115482942"/>
<dbReference type="OrthoDB" id="8034940at2759"/>
<proteinExistence type="predicted"/>
<protein>
    <submittedName>
        <fullName evidence="2">Uncharacterized protein LOC115482942 isoform X1</fullName>
    </submittedName>
</protein>
<accession>A0A6J2SSQ1</accession>
<keyword evidence="1" id="KW-1185">Reference proteome</keyword>
<name>A0A6J2SSQ1_DROHY</name>